<organism evidence="1 2">
    <name type="scientific">Wenjunlia vitaminophila</name>
    <name type="common">Streptomyces vitaminophilus</name>
    <dbReference type="NCBI Taxonomy" id="76728"/>
    <lineage>
        <taxon>Bacteria</taxon>
        <taxon>Bacillati</taxon>
        <taxon>Actinomycetota</taxon>
        <taxon>Actinomycetes</taxon>
        <taxon>Kitasatosporales</taxon>
        <taxon>Streptomycetaceae</taxon>
        <taxon>Wenjunlia</taxon>
    </lineage>
</organism>
<proteinExistence type="predicted"/>
<dbReference type="OrthoDB" id="4172251at2"/>
<dbReference type="Proteomes" id="UP000050867">
    <property type="component" value="Unassembled WGS sequence"/>
</dbReference>
<sequence>MGTSTAWPGPRGGPWSTARRQLTQWRPDRDRGRAELLDGIAERYLRALHQTLRDDPSAFGLRDAARAAGERLTDTLGSLATQCPASAEALLARLATEVGGDGGTVADAVTRAAALAAGRAALERHPTLRADLSDGAEGRNDGRAPAGPGLPSDILCLLYRLFFAETVAGFLRSVVAEHITLAVPPLLAIDAVGWFADPDGRFAEFVAERVEPLVPDPCEAAAGVVGPVGGGGFGDLVGDAFGDVVGGAFGSGEADEPGAGAASGAGVLATARRLVPTAVDRVLGLITEPGGEEGEVA</sequence>
<evidence type="ECO:0000313" key="1">
    <source>
        <dbReference type="EMBL" id="KRV48664.1"/>
    </source>
</evidence>
<dbReference type="AlphaFoldDB" id="A0A0T6LRN4"/>
<reference evidence="1 2" key="1">
    <citation type="submission" date="2015-10" db="EMBL/GenBank/DDBJ databases">
        <title>Draft genome sequence of pyrrolomycin-producing Streptomyces vitaminophilus.</title>
        <authorList>
            <person name="Graham D.E."/>
            <person name="Mahan K.M."/>
            <person name="Klingeman D.M."/>
            <person name="Hettich R.L."/>
            <person name="Parry R.J."/>
        </authorList>
    </citation>
    <scope>NUCLEOTIDE SEQUENCE [LARGE SCALE GENOMIC DNA]</scope>
    <source>
        <strain evidence="1 2">ATCC 31673</strain>
    </source>
</reference>
<accession>A0A0T6LRN4</accession>
<comment type="caution">
    <text evidence="1">The sequence shown here is derived from an EMBL/GenBank/DDBJ whole genome shotgun (WGS) entry which is preliminary data.</text>
</comment>
<dbReference type="eggNOG" id="ENOG5031RNQ">
    <property type="taxonomic scope" value="Bacteria"/>
</dbReference>
<evidence type="ECO:0000313" key="2">
    <source>
        <dbReference type="Proteomes" id="UP000050867"/>
    </source>
</evidence>
<keyword evidence="2" id="KW-1185">Reference proteome</keyword>
<dbReference type="EMBL" id="LLZU01000020">
    <property type="protein sequence ID" value="KRV48664.1"/>
    <property type="molecule type" value="Genomic_DNA"/>
</dbReference>
<name>A0A0T6LRN4_WENVI</name>
<dbReference type="RefSeq" id="WP_018383905.1">
    <property type="nucleotide sequence ID" value="NZ_LLZU01000020.1"/>
</dbReference>
<gene>
    <name evidence="1" type="ORF">AQ490_24335</name>
</gene>
<protein>
    <submittedName>
        <fullName evidence="1">Uncharacterized protein</fullName>
    </submittedName>
</protein>